<proteinExistence type="predicted"/>
<dbReference type="Pfam" id="PF07661">
    <property type="entry name" value="MORN_2"/>
    <property type="match status" value="2"/>
</dbReference>
<dbReference type="AlphaFoldDB" id="A0A4U6CXZ3"/>
<evidence type="ECO:0000313" key="1">
    <source>
        <dbReference type="EMBL" id="TKT88108.1"/>
    </source>
</evidence>
<sequence length="163" mass="18903">MLISSETPHLSSVNGRKFLGKTLFTGYIYDLYPSGDTAEISGFLDGNEHGIRKKFYPGGRLREKREFNQGKKTGIYYAWWDNGDKMLKYHFKNDEYDGTCQEWNRYGRLIREMNYANGHEEGPQKLYYDNGKVRANYVILNGRRYGLLGTKNCVNVSDSVLKN</sequence>
<dbReference type="EMBL" id="SZVO01000016">
    <property type="protein sequence ID" value="TKT88108.1"/>
    <property type="molecule type" value="Genomic_DNA"/>
</dbReference>
<keyword evidence="2" id="KW-1185">Reference proteome</keyword>
<protein>
    <submittedName>
        <fullName evidence="1">Toxin-antitoxin system YwqK family antitoxin</fullName>
    </submittedName>
</protein>
<organism evidence="1 2">
    <name type="scientific">Dyadobacter frigoris</name>
    <dbReference type="NCBI Taxonomy" id="2576211"/>
    <lineage>
        <taxon>Bacteria</taxon>
        <taxon>Pseudomonadati</taxon>
        <taxon>Bacteroidota</taxon>
        <taxon>Cytophagia</taxon>
        <taxon>Cytophagales</taxon>
        <taxon>Spirosomataceae</taxon>
        <taxon>Dyadobacter</taxon>
    </lineage>
</organism>
<reference evidence="1 2" key="1">
    <citation type="submission" date="2019-05" db="EMBL/GenBank/DDBJ databases">
        <title>Dyadobacter AR-3-8 sp. nov., isolated from arctic soil.</title>
        <authorList>
            <person name="Chaudhary D.K."/>
        </authorList>
    </citation>
    <scope>NUCLEOTIDE SEQUENCE [LARGE SCALE GENOMIC DNA]</scope>
    <source>
        <strain evidence="1 2">AR-3-8</strain>
    </source>
</reference>
<dbReference type="RefSeq" id="WP_137343222.1">
    <property type="nucleotide sequence ID" value="NZ_SZVO01000016.1"/>
</dbReference>
<dbReference type="OrthoDB" id="959177at2"/>
<accession>A0A4U6CXZ3</accession>
<evidence type="ECO:0000313" key="2">
    <source>
        <dbReference type="Proteomes" id="UP000304900"/>
    </source>
</evidence>
<comment type="caution">
    <text evidence="1">The sequence shown here is derived from an EMBL/GenBank/DDBJ whole genome shotgun (WGS) entry which is preliminary data.</text>
</comment>
<gene>
    <name evidence="1" type="ORF">FDK13_27425</name>
</gene>
<dbReference type="InterPro" id="IPR011652">
    <property type="entry name" value="MORN_2"/>
</dbReference>
<dbReference type="Gene3D" id="3.90.930.1">
    <property type="match status" value="1"/>
</dbReference>
<dbReference type="Proteomes" id="UP000304900">
    <property type="component" value="Unassembled WGS sequence"/>
</dbReference>
<dbReference type="SUPFAM" id="SSF82185">
    <property type="entry name" value="Histone H3 K4-specific methyltransferase SET7/9 N-terminal domain"/>
    <property type="match status" value="1"/>
</dbReference>
<name>A0A4U6CXZ3_9BACT</name>